<dbReference type="Pfam" id="PF00172">
    <property type="entry name" value="Zn_clus"/>
    <property type="match status" value="1"/>
</dbReference>
<proteinExistence type="predicted"/>
<dbReference type="InterPro" id="IPR052780">
    <property type="entry name" value="AAA_Catabolism_Regulators"/>
</dbReference>
<feature type="compositionally biased region" description="Polar residues" evidence="1">
    <location>
        <begin position="92"/>
        <end position="112"/>
    </location>
</feature>
<accession>A0A1Q3A0B3</accession>
<dbReference type="GO" id="GO:0008270">
    <property type="term" value="F:zinc ion binding"/>
    <property type="evidence" value="ECO:0007669"/>
    <property type="project" value="InterPro"/>
</dbReference>
<gene>
    <name evidence="3" type="ORF">ZYGR_0N05320</name>
</gene>
<dbReference type="PANTHER" id="PTHR31644:SF2">
    <property type="entry name" value="TRANSCRIPTIONAL ACTIVATOR ARO80-RELATED"/>
    <property type="match status" value="1"/>
</dbReference>
<evidence type="ECO:0000259" key="2">
    <source>
        <dbReference type="PROSITE" id="PS50048"/>
    </source>
</evidence>
<dbReference type="EMBL" id="BDGX01000014">
    <property type="protein sequence ID" value="GAV49126.1"/>
    <property type="molecule type" value="Genomic_DNA"/>
</dbReference>
<sequence>MKRSTTNPESSGSNPTKWRRIYKACISCRNKKMKCDMGPLDNPHGPPCMRCRRENKECILPENKRRGNTDTEFKLGKIENGLVGVMNKSESEQSLLSQTRAPPPNGSTSNNLDLVDPKWKFEIGTMYNALEFLAKAAGSVSKEEPIEMKSPQNRSDLGVGNMPDTALNGVMSDNIGNLDISDESFLAPLTTANGSQRAAAPLIEKLSSMRPKSSKKLIDVDYIGPSKLLSEDEATRLIDIFFLTMHPFFPHIPLQLQDPDELVRYPILLCAILTISARYNPFGELGFYDGEAHNRNIEVHERLWIYCQRLISQTIWAEASTRSIGTVLAFLLFTEWNPRAIHWKWSDYANNPELNDVTKRETHGANTPRDTETFTGMAAVRRSDRMAWMLIGAAVRLAQDMSFIDTSSKIFVATHIAEAHTAMNLNQKSILSESLSEVNREVLERLDDIGNENFYLEHILQKDESKERWTNFLQNVSEGRRAKGTGPLTDMEREFLNDEYVLYYVNARNDASSKSSLTLPFPLKFSHPQRAKIELLRILTIGYESIYYESEKDKTQLINGNPKRNLALLEIISTLIEKWHATYKDLLIPANATPCSLDMARNKRAVHELTQQIDRESLSCDYNYCQLYIYSLALQNDVKNMDLKMPEIRKSARYVELAYRAAEGILDSAERIHSLKMLRYMPVRWVTRIVRAVAFLVKCYLVLTKDGLAANPVAGTILRLTVIPSEETVPIIERAAVTLQEAAPDEVHLGMRYSKILKFLCAEVKMRTQMSERDEEAEEERKQRQQLECYHRQPRERRQQHAQPVISQSHSPPSPSVMLNSSMDPYSPSAPPADLPFEDPFDLFAASDDIGLDFVDTWTEMIENRYMQDELGNIESSRGEN</sequence>
<dbReference type="InterPro" id="IPR036864">
    <property type="entry name" value="Zn2-C6_fun-type_DNA-bd_sf"/>
</dbReference>
<dbReference type="InterPro" id="IPR001138">
    <property type="entry name" value="Zn2Cys6_DnaBD"/>
</dbReference>
<dbReference type="GO" id="GO:0045944">
    <property type="term" value="P:positive regulation of transcription by RNA polymerase II"/>
    <property type="evidence" value="ECO:0007669"/>
    <property type="project" value="EnsemblFungi"/>
</dbReference>
<evidence type="ECO:0000256" key="1">
    <source>
        <dbReference type="SAM" id="MobiDB-lite"/>
    </source>
</evidence>
<feature type="compositionally biased region" description="Polar residues" evidence="1">
    <location>
        <begin position="801"/>
        <end position="824"/>
    </location>
</feature>
<organism evidence="3 4">
    <name type="scientific">Zygosaccharomyces rouxii</name>
    <dbReference type="NCBI Taxonomy" id="4956"/>
    <lineage>
        <taxon>Eukaryota</taxon>
        <taxon>Fungi</taxon>
        <taxon>Dikarya</taxon>
        <taxon>Ascomycota</taxon>
        <taxon>Saccharomycotina</taxon>
        <taxon>Saccharomycetes</taxon>
        <taxon>Saccharomycetales</taxon>
        <taxon>Saccharomycetaceae</taxon>
        <taxon>Zygosaccharomyces</taxon>
    </lineage>
</organism>
<dbReference type="OrthoDB" id="2262349at2759"/>
<dbReference type="eggNOG" id="ENOG502QQTI">
    <property type="taxonomic scope" value="Eukaryota"/>
</dbReference>
<dbReference type="CDD" id="cd12148">
    <property type="entry name" value="fungal_TF_MHR"/>
    <property type="match status" value="1"/>
</dbReference>
<protein>
    <recommendedName>
        <fullName evidence="2">Zn(2)-C6 fungal-type domain-containing protein</fullName>
    </recommendedName>
</protein>
<dbReference type="SUPFAM" id="SSF57701">
    <property type="entry name" value="Zn2/Cys6 DNA-binding domain"/>
    <property type="match status" value="1"/>
</dbReference>
<dbReference type="CDD" id="cd00067">
    <property type="entry name" value="GAL4"/>
    <property type="match status" value="1"/>
</dbReference>
<dbReference type="OMA" id="IWAEAST"/>
<feature type="compositionally biased region" description="Basic and acidic residues" evidence="1">
    <location>
        <begin position="779"/>
        <end position="799"/>
    </location>
</feature>
<dbReference type="PANTHER" id="PTHR31644">
    <property type="entry name" value="TRANSCRIPTIONAL ACTIVATOR ARO80-RELATED"/>
    <property type="match status" value="1"/>
</dbReference>
<comment type="caution">
    <text evidence="3">The sequence shown here is derived from an EMBL/GenBank/DDBJ whole genome shotgun (WGS) entry which is preliminary data.</text>
</comment>
<dbReference type="GO" id="GO:0009074">
    <property type="term" value="P:aromatic amino acid family catabolic process"/>
    <property type="evidence" value="ECO:0007669"/>
    <property type="project" value="EnsemblFungi"/>
</dbReference>
<dbReference type="GO" id="GO:0005634">
    <property type="term" value="C:nucleus"/>
    <property type="evidence" value="ECO:0007669"/>
    <property type="project" value="EnsemblFungi"/>
</dbReference>
<evidence type="ECO:0000313" key="4">
    <source>
        <dbReference type="Proteomes" id="UP000187013"/>
    </source>
</evidence>
<feature type="domain" description="Zn(2)-C6 fungal-type" evidence="2">
    <location>
        <begin position="24"/>
        <end position="60"/>
    </location>
</feature>
<dbReference type="PROSITE" id="PS00463">
    <property type="entry name" value="ZN2_CY6_FUNGAL_1"/>
    <property type="match status" value="1"/>
</dbReference>
<feature type="region of interest" description="Disordered" evidence="1">
    <location>
        <begin position="90"/>
        <end position="113"/>
    </location>
</feature>
<name>A0A1Q3A0B3_ZYGRO</name>
<dbReference type="GO" id="GO:0000981">
    <property type="term" value="F:DNA-binding transcription factor activity, RNA polymerase II-specific"/>
    <property type="evidence" value="ECO:0007669"/>
    <property type="project" value="EnsemblFungi"/>
</dbReference>
<dbReference type="Gene3D" id="4.10.240.10">
    <property type="entry name" value="Zn(2)-C6 fungal-type DNA-binding domain"/>
    <property type="match status" value="1"/>
</dbReference>
<dbReference type="Proteomes" id="UP000187013">
    <property type="component" value="Unassembled WGS sequence"/>
</dbReference>
<dbReference type="SMART" id="SM00066">
    <property type="entry name" value="GAL4"/>
    <property type="match status" value="1"/>
</dbReference>
<reference evidence="3 4" key="1">
    <citation type="submission" date="2016-08" db="EMBL/GenBank/DDBJ databases">
        <title>Draft genome sequence of allopolyploid Zygosaccharomyces rouxii.</title>
        <authorList>
            <person name="Watanabe J."/>
            <person name="Uehara K."/>
            <person name="Mogi Y."/>
            <person name="Tsukioka Y."/>
        </authorList>
    </citation>
    <scope>NUCLEOTIDE SEQUENCE [LARGE SCALE GENOMIC DNA]</scope>
    <source>
        <strain evidence="3 4">NBRC 110957</strain>
    </source>
</reference>
<evidence type="ECO:0000313" key="3">
    <source>
        <dbReference type="EMBL" id="GAV49126.1"/>
    </source>
</evidence>
<dbReference type="AlphaFoldDB" id="A0A1Q3A0B3"/>
<feature type="region of interest" description="Disordered" evidence="1">
    <location>
        <begin position="771"/>
        <end position="834"/>
    </location>
</feature>
<dbReference type="PROSITE" id="PS50048">
    <property type="entry name" value="ZN2_CY6_FUNGAL_2"/>
    <property type="match status" value="1"/>
</dbReference>